<dbReference type="SUPFAM" id="SSF50475">
    <property type="entry name" value="FMN-binding split barrel"/>
    <property type="match status" value="1"/>
</dbReference>
<protein>
    <recommendedName>
        <fullName evidence="5">Flavin reductase like domain-containing protein</fullName>
    </recommendedName>
</protein>
<keyword evidence="2" id="KW-0285">Flavoprotein</keyword>
<proteinExistence type="inferred from homology"/>
<dbReference type="AlphaFoldDB" id="A0A8H7C3N6"/>
<organism evidence="6 7">
    <name type="scientific">Agaricus bisporus var. burnettii</name>
    <dbReference type="NCBI Taxonomy" id="192524"/>
    <lineage>
        <taxon>Eukaryota</taxon>
        <taxon>Fungi</taxon>
        <taxon>Dikarya</taxon>
        <taxon>Basidiomycota</taxon>
        <taxon>Agaricomycotina</taxon>
        <taxon>Agaricomycetes</taxon>
        <taxon>Agaricomycetidae</taxon>
        <taxon>Agaricales</taxon>
        <taxon>Agaricineae</taxon>
        <taxon>Agaricaceae</taxon>
        <taxon>Agaricus</taxon>
    </lineage>
</organism>
<dbReference type="Gene3D" id="2.30.110.10">
    <property type="entry name" value="Electron Transport, Fmn-binding Protein, Chain A"/>
    <property type="match status" value="1"/>
</dbReference>
<comment type="caution">
    <text evidence="6">The sequence shown here is derived from an EMBL/GenBank/DDBJ whole genome shotgun (WGS) entry which is preliminary data.</text>
</comment>
<dbReference type="GO" id="GO:0010181">
    <property type="term" value="F:FMN binding"/>
    <property type="evidence" value="ECO:0007669"/>
    <property type="project" value="InterPro"/>
</dbReference>
<reference evidence="6 7" key="1">
    <citation type="journal article" name="Sci. Rep.">
        <title>Telomere-to-telomere assembled and centromere annotated genomes of the two main subspecies of the button mushroom Agaricus bisporus reveal especially polymorphic chromosome ends.</title>
        <authorList>
            <person name="Sonnenberg A.S.M."/>
            <person name="Sedaghat-Telgerd N."/>
            <person name="Lavrijssen B."/>
            <person name="Ohm R.A."/>
            <person name="Hendrickx P.M."/>
            <person name="Scholtmeijer K."/>
            <person name="Baars J.J.P."/>
            <person name="van Peer A."/>
        </authorList>
    </citation>
    <scope>NUCLEOTIDE SEQUENCE [LARGE SCALE GENOMIC DNA]</scope>
    <source>
        <strain evidence="6 7">H119_p4</strain>
    </source>
</reference>
<dbReference type="PANTHER" id="PTHR33798">
    <property type="entry name" value="FLAVOPROTEIN OXYGENASE"/>
    <property type="match status" value="1"/>
</dbReference>
<keyword evidence="3" id="KW-0288">FMN</keyword>
<dbReference type="InterPro" id="IPR002563">
    <property type="entry name" value="Flavin_Rdtase-like_dom"/>
</dbReference>
<dbReference type="SMART" id="SM00903">
    <property type="entry name" value="Flavin_Reduct"/>
    <property type="match status" value="1"/>
</dbReference>
<accession>A0A8H7C3N6</accession>
<evidence type="ECO:0000259" key="5">
    <source>
        <dbReference type="SMART" id="SM00903"/>
    </source>
</evidence>
<evidence type="ECO:0000256" key="3">
    <source>
        <dbReference type="ARBA" id="ARBA00022643"/>
    </source>
</evidence>
<comment type="similarity">
    <text evidence="4">Belongs to the flavoredoxin family.</text>
</comment>
<dbReference type="InterPro" id="IPR012349">
    <property type="entry name" value="Split_barrel_FMN-bd"/>
</dbReference>
<dbReference type="PANTHER" id="PTHR33798:SF5">
    <property type="entry name" value="FLAVIN REDUCTASE LIKE DOMAIN-CONTAINING PROTEIN"/>
    <property type="match status" value="1"/>
</dbReference>
<gene>
    <name evidence="6" type="ORF">Agabi119p4_9383</name>
</gene>
<evidence type="ECO:0000313" key="7">
    <source>
        <dbReference type="Proteomes" id="UP000629468"/>
    </source>
</evidence>
<evidence type="ECO:0000256" key="4">
    <source>
        <dbReference type="ARBA" id="ARBA00038054"/>
    </source>
</evidence>
<feature type="domain" description="Flavin reductase like" evidence="5">
    <location>
        <begin position="67"/>
        <end position="225"/>
    </location>
</feature>
<comment type="cofactor">
    <cofactor evidence="1">
        <name>FMN</name>
        <dbReference type="ChEBI" id="CHEBI:58210"/>
    </cofactor>
</comment>
<dbReference type="Proteomes" id="UP000629468">
    <property type="component" value="Unassembled WGS sequence"/>
</dbReference>
<evidence type="ECO:0000313" key="6">
    <source>
        <dbReference type="EMBL" id="KAF7761391.1"/>
    </source>
</evidence>
<dbReference type="Pfam" id="PF01613">
    <property type="entry name" value="Flavin_Reduct"/>
    <property type="match status" value="1"/>
</dbReference>
<evidence type="ECO:0000256" key="1">
    <source>
        <dbReference type="ARBA" id="ARBA00001917"/>
    </source>
</evidence>
<evidence type="ECO:0000256" key="2">
    <source>
        <dbReference type="ARBA" id="ARBA00022630"/>
    </source>
</evidence>
<sequence length="281" mass="31131">MTSEPLQPFAHTPEWKYTESPNPGFKFGRKVDETPAGMEWLKGLESGWEIMDTSKTDPGHLYKILTAGITPRPVAFVSSVSEDGVENLGVFSWFNQVSPTPPVISISCTNHPTRLKDTARNIRATKNFTVNIISEAFIENANACAIDAPTYFSEWELTGLTKEPSIHVKAPRVKESAFSMECELFQAIDIVDPKSLKATNTLILGYVKYIHMRKDTMDPTRGIPDTGKLKPICRLGGVSYAKLGDGYQIPRPAWANVFEELKEKFGEDAVTGKGKTTEGKL</sequence>
<name>A0A8H7C3N6_AGABI</name>
<dbReference type="EMBL" id="JABXXO010000013">
    <property type="protein sequence ID" value="KAF7761391.1"/>
    <property type="molecule type" value="Genomic_DNA"/>
</dbReference>